<sequence>QEVTCSTIHVITGALKLFLRELPEPLFPFSLTPHLKQLCVHFPAEVPDYSMRVSYMKDLVRTLPLPNHDTMELVFIHPPPLSLPRVIEHKDSNRMSVQSVAIVFGPTLLRPQTESANMTIHMVFQSQIVEFILESKCLSSLLTEIVKSPSELNKQHLHTSNEQSLGFGLTPLNRNTLWVYVCGRTCGHYVNLPGCQRN</sequence>
<dbReference type="GO" id="GO:0005096">
    <property type="term" value="F:GTPase activator activity"/>
    <property type="evidence" value="ECO:0007669"/>
    <property type="project" value="UniProtKB-KW"/>
</dbReference>
<protein>
    <submittedName>
        <fullName evidence="3">Rho GTPase activating protein 27, like</fullName>
    </submittedName>
</protein>
<dbReference type="PROSITE" id="PS50238">
    <property type="entry name" value="RHOGAP"/>
    <property type="match status" value="1"/>
</dbReference>
<proteinExistence type="predicted"/>
<dbReference type="SUPFAM" id="SSF48350">
    <property type="entry name" value="GTPase activation domain, GAP"/>
    <property type="match status" value="1"/>
</dbReference>
<dbReference type="AlphaFoldDB" id="A0A3B4WWJ7"/>
<reference evidence="3" key="2">
    <citation type="submission" date="2025-09" db="UniProtKB">
        <authorList>
            <consortium name="Ensembl"/>
        </authorList>
    </citation>
    <scope>IDENTIFICATION</scope>
</reference>
<dbReference type="SMART" id="SM00324">
    <property type="entry name" value="RhoGAP"/>
    <property type="match status" value="1"/>
</dbReference>
<dbReference type="GO" id="GO:0007165">
    <property type="term" value="P:signal transduction"/>
    <property type="evidence" value="ECO:0007669"/>
    <property type="project" value="InterPro"/>
</dbReference>
<evidence type="ECO:0000256" key="1">
    <source>
        <dbReference type="ARBA" id="ARBA00022468"/>
    </source>
</evidence>
<dbReference type="InterPro" id="IPR050729">
    <property type="entry name" value="Rho-GAP"/>
</dbReference>
<dbReference type="PANTHER" id="PTHR23176">
    <property type="entry name" value="RHO/RAC/CDC GTPASE-ACTIVATING PROTEIN"/>
    <property type="match status" value="1"/>
</dbReference>
<accession>A0A3B4WWJ7</accession>
<dbReference type="GO" id="GO:0005737">
    <property type="term" value="C:cytoplasm"/>
    <property type="evidence" value="ECO:0007669"/>
    <property type="project" value="TreeGrafter"/>
</dbReference>
<dbReference type="Pfam" id="PF00620">
    <property type="entry name" value="RhoGAP"/>
    <property type="match status" value="1"/>
</dbReference>
<reference evidence="3" key="1">
    <citation type="submission" date="2025-08" db="UniProtKB">
        <authorList>
            <consortium name="Ensembl"/>
        </authorList>
    </citation>
    <scope>IDENTIFICATION</scope>
</reference>
<dbReference type="InterPro" id="IPR000198">
    <property type="entry name" value="RhoGAP_dom"/>
</dbReference>
<organism evidence="3 4">
    <name type="scientific">Seriola lalandi dorsalis</name>
    <dbReference type="NCBI Taxonomy" id="1841481"/>
    <lineage>
        <taxon>Eukaryota</taxon>
        <taxon>Metazoa</taxon>
        <taxon>Chordata</taxon>
        <taxon>Craniata</taxon>
        <taxon>Vertebrata</taxon>
        <taxon>Euteleostomi</taxon>
        <taxon>Actinopterygii</taxon>
        <taxon>Neopterygii</taxon>
        <taxon>Teleostei</taxon>
        <taxon>Neoteleostei</taxon>
        <taxon>Acanthomorphata</taxon>
        <taxon>Carangaria</taxon>
        <taxon>Carangiformes</taxon>
        <taxon>Carangidae</taxon>
        <taxon>Seriola</taxon>
    </lineage>
</organism>
<dbReference type="Proteomes" id="UP000261360">
    <property type="component" value="Unplaced"/>
</dbReference>
<dbReference type="GeneTree" id="ENSGT00950000182860"/>
<dbReference type="InterPro" id="IPR008936">
    <property type="entry name" value="Rho_GTPase_activation_prot"/>
</dbReference>
<evidence type="ECO:0000259" key="2">
    <source>
        <dbReference type="PROSITE" id="PS50238"/>
    </source>
</evidence>
<dbReference type="PANTHER" id="PTHR23176:SF104">
    <property type="entry name" value="RHO GTPASE-ACTIVATING PROTEIN 27"/>
    <property type="match status" value="1"/>
</dbReference>
<name>A0A3B4WWJ7_SERLL</name>
<evidence type="ECO:0000313" key="4">
    <source>
        <dbReference type="Proteomes" id="UP000261360"/>
    </source>
</evidence>
<evidence type="ECO:0000313" key="3">
    <source>
        <dbReference type="Ensembl" id="ENSSLDP00000005198.1"/>
    </source>
</evidence>
<keyword evidence="4" id="KW-1185">Reference proteome</keyword>
<dbReference type="Gene3D" id="1.10.555.10">
    <property type="entry name" value="Rho GTPase activation protein"/>
    <property type="match status" value="1"/>
</dbReference>
<keyword evidence="1" id="KW-0343">GTPase activation</keyword>
<dbReference type="Ensembl" id="ENSSLDT00000005365.1">
    <property type="protein sequence ID" value="ENSSLDP00000005198.1"/>
    <property type="gene ID" value="ENSSLDG00000003865.1"/>
</dbReference>
<feature type="domain" description="Rho-GAP" evidence="2">
    <location>
        <begin position="1"/>
        <end position="140"/>
    </location>
</feature>